<evidence type="ECO:0000256" key="2">
    <source>
        <dbReference type="ARBA" id="ARBA00022692"/>
    </source>
</evidence>
<comment type="similarity">
    <text evidence="5">Belongs to the 4-toluene sulfonate uptake permease (TSUP) (TC 2.A.102) family.</text>
</comment>
<sequence length="270" mass="28201">MDVAWLVVALAGAGLVAGLLAGLFGIGGGAILVPVFYQVFGLIGIDEAIRMHLSVGTSLAIIVPTSIRSFLSHKAKGAVDMELLRTYIIAVPTGVLLATLVFASISSEGLRIVFAAIAVLVGIRLVVNRSNWQLGDELPKGIKRFGVGALIGFLSTLMGIGGGVLNNTFMTLFNRPIHQAVATSSGVGVLISVPGFVGSIWAGWGAEGLPFLSTGYVNWLAVALIIPVTLLVAPVGVKIAHKLEKRQLEIGFGIFMFIVAGRFILSVLQG</sequence>
<gene>
    <name evidence="6" type="ORF">HTY61_03685</name>
</gene>
<dbReference type="AlphaFoldDB" id="A0A6N1VHZ2"/>
<feature type="transmembrane region" description="Helical" evidence="5">
    <location>
        <begin position="147"/>
        <end position="169"/>
    </location>
</feature>
<protein>
    <recommendedName>
        <fullName evidence="5">Probable membrane transporter protein</fullName>
    </recommendedName>
</protein>
<feature type="transmembrane region" description="Helical" evidence="5">
    <location>
        <begin position="83"/>
        <end position="103"/>
    </location>
</feature>
<dbReference type="GO" id="GO:0005886">
    <property type="term" value="C:plasma membrane"/>
    <property type="evidence" value="ECO:0007669"/>
    <property type="project" value="UniProtKB-SubCell"/>
</dbReference>
<evidence type="ECO:0000313" key="6">
    <source>
        <dbReference type="EMBL" id="QKV20510.1"/>
    </source>
</evidence>
<keyword evidence="2 5" id="KW-0812">Transmembrane</keyword>
<evidence type="ECO:0000313" key="7">
    <source>
        <dbReference type="Proteomes" id="UP000509367"/>
    </source>
</evidence>
<feature type="transmembrane region" description="Helical" evidence="5">
    <location>
        <begin position="181"/>
        <end position="204"/>
    </location>
</feature>
<keyword evidence="3 5" id="KW-1133">Transmembrane helix</keyword>
<evidence type="ECO:0000256" key="5">
    <source>
        <dbReference type="RuleBase" id="RU363041"/>
    </source>
</evidence>
<dbReference type="Proteomes" id="UP000509367">
    <property type="component" value="Chromosome"/>
</dbReference>
<feature type="transmembrane region" description="Helical" evidence="5">
    <location>
        <begin position="110"/>
        <end position="127"/>
    </location>
</feature>
<dbReference type="PANTHER" id="PTHR43483">
    <property type="entry name" value="MEMBRANE TRANSPORTER PROTEIN HI_0806-RELATED"/>
    <property type="match status" value="1"/>
</dbReference>
<dbReference type="Pfam" id="PF01925">
    <property type="entry name" value="TauE"/>
    <property type="match status" value="1"/>
</dbReference>
<proteinExistence type="inferred from homology"/>
<dbReference type="EMBL" id="CP054836">
    <property type="protein sequence ID" value="QKV20510.1"/>
    <property type="molecule type" value="Genomic_DNA"/>
</dbReference>
<dbReference type="KEGG" id="orm:HTY61_03685"/>
<keyword evidence="7" id="KW-1185">Reference proteome</keyword>
<keyword evidence="5" id="KW-1003">Cell membrane</keyword>
<evidence type="ECO:0000256" key="4">
    <source>
        <dbReference type="ARBA" id="ARBA00023136"/>
    </source>
</evidence>
<comment type="subcellular location">
    <subcellularLocation>
        <location evidence="5">Cell membrane</location>
        <topology evidence="5">Multi-pass membrane protein</topology>
    </subcellularLocation>
    <subcellularLocation>
        <location evidence="1">Membrane</location>
        <topology evidence="1">Multi-pass membrane protein</topology>
    </subcellularLocation>
</comment>
<dbReference type="InterPro" id="IPR002781">
    <property type="entry name" value="TM_pro_TauE-like"/>
</dbReference>
<keyword evidence="4 5" id="KW-0472">Membrane</keyword>
<feature type="transmembrane region" description="Helical" evidence="5">
    <location>
        <begin position="216"/>
        <end position="236"/>
    </location>
</feature>
<feature type="transmembrane region" description="Helical" evidence="5">
    <location>
        <begin position="248"/>
        <end position="268"/>
    </location>
</feature>
<evidence type="ECO:0000256" key="1">
    <source>
        <dbReference type="ARBA" id="ARBA00004141"/>
    </source>
</evidence>
<feature type="transmembrane region" description="Helical" evidence="5">
    <location>
        <begin position="49"/>
        <end position="71"/>
    </location>
</feature>
<name>A0A6N1VHZ2_9HYPH</name>
<dbReference type="PANTHER" id="PTHR43483:SF3">
    <property type="entry name" value="MEMBRANE TRANSPORTER PROTEIN HI_0806-RELATED"/>
    <property type="match status" value="1"/>
</dbReference>
<organism evidence="6 7">
    <name type="scientific">Oricola thermophila</name>
    <dbReference type="NCBI Taxonomy" id="2742145"/>
    <lineage>
        <taxon>Bacteria</taxon>
        <taxon>Pseudomonadati</taxon>
        <taxon>Pseudomonadota</taxon>
        <taxon>Alphaproteobacteria</taxon>
        <taxon>Hyphomicrobiales</taxon>
        <taxon>Ahrensiaceae</taxon>
        <taxon>Oricola</taxon>
    </lineage>
</organism>
<dbReference type="RefSeq" id="WP_175278400.1">
    <property type="nucleotide sequence ID" value="NZ_CP054836.1"/>
</dbReference>
<reference evidence="6 7" key="1">
    <citation type="submission" date="2020-06" db="EMBL/GenBank/DDBJ databases">
        <title>Oricola thermophila sp. nov. isolated from a tidal sediments.</title>
        <authorList>
            <person name="Kwon K.K."/>
            <person name="Yang S.-H."/>
            <person name="Park M.-J."/>
        </authorList>
    </citation>
    <scope>NUCLEOTIDE SEQUENCE [LARGE SCALE GENOMIC DNA]</scope>
    <source>
        <strain evidence="6 7">MEBiC13590</strain>
    </source>
</reference>
<evidence type="ECO:0000256" key="3">
    <source>
        <dbReference type="ARBA" id="ARBA00022989"/>
    </source>
</evidence>
<feature type="transmembrane region" description="Helical" evidence="5">
    <location>
        <begin position="6"/>
        <end position="37"/>
    </location>
</feature>
<accession>A0A6N1VHZ2</accession>